<dbReference type="EMBL" id="VEPZ02001489">
    <property type="protein sequence ID" value="KAE8670964.1"/>
    <property type="molecule type" value="Genomic_DNA"/>
</dbReference>
<keyword evidence="5" id="KW-1185">Reference proteome</keyword>
<evidence type="ECO:0000256" key="1">
    <source>
        <dbReference type="ARBA" id="ARBA00010515"/>
    </source>
</evidence>
<dbReference type="Proteomes" id="UP000436088">
    <property type="component" value="Unassembled WGS sequence"/>
</dbReference>
<accession>A0A6A2YE86</accession>
<dbReference type="Gene3D" id="3.40.50.1820">
    <property type="entry name" value="alpha/beta hydrolase"/>
    <property type="match status" value="1"/>
</dbReference>
<reference evidence="4" key="1">
    <citation type="submission" date="2019-09" db="EMBL/GenBank/DDBJ databases">
        <title>Draft genome information of white flower Hibiscus syriacus.</title>
        <authorList>
            <person name="Kim Y.-M."/>
        </authorList>
    </citation>
    <scope>NUCLEOTIDE SEQUENCE [LARGE SCALE GENOMIC DNA]</scope>
    <source>
        <strain evidence="4">YM2019G1</strain>
    </source>
</reference>
<evidence type="ECO:0000313" key="4">
    <source>
        <dbReference type="EMBL" id="KAE8670964.1"/>
    </source>
</evidence>
<gene>
    <name evidence="4" type="ORF">F3Y22_tig00112042pilonHSYRG00046</name>
</gene>
<dbReference type="AlphaFoldDB" id="A0A6A2YE86"/>
<evidence type="ECO:0000259" key="3">
    <source>
        <dbReference type="Pfam" id="PF07859"/>
    </source>
</evidence>
<dbReference type="SUPFAM" id="SSF53474">
    <property type="entry name" value="alpha/beta-Hydrolases"/>
    <property type="match status" value="1"/>
</dbReference>
<dbReference type="Pfam" id="PF07859">
    <property type="entry name" value="Abhydrolase_3"/>
    <property type="match status" value="1"/>
</dbReference>
<proteinExistence type="inferred from homology"/>
<name>A0A6A2YE86_HIBSY</name>
<dbReference type="InterPro" id="IPR029058">
    <property type="entry name" value="AB_hydrolase_fold"/>
</dbReference>
<comment type="similarity">
    <text evidence="1">Belongs to the 'GDXG' lipolytic enzyme family.</text>
</comment>
<dbReference type="InterPro" id="IPR013094">
    <property type="entry name" value="AB_hydrolase_3"/>
</dbReference>
<dbReference type="GO" id="GO:0016787">
    <property type="term" value="F:hydrolase activity"/>
    <property type="evidence" value="ECO:0007669"/>
    <property type="project" value="InterPro"/>
</dbReference>
<evidence type="ECO:0000256" key="2">
    <source>
        <dbReference type="SAM" id="SignalP"/>
    </source>
</evidence>
<feature type="signal peptide" evidence="2">
    <location>
        <begin position="1"/>
        <end position="18"/>
    </location>
</feature>
<feature type="chain" id="PRO_5025375503" evidence="2">
    <location>
        <begin position="19"/>
        <end position="108"/>
    </location>
</feature>
<protein>
    <submittedName>
        <fullName evidence="4">Nodulin MtN3 family protein isoform 1</fullName>
    </submittedName>
</protein>
<comment type="caution">
    <text evidence="4">The sequence shown here is derived from an EMBL/GenBank/DDBJ whole genome shotgun (WGS) entry which is preliminary data.</text>
</comment>
<feature type="domain" description="Alpha/beta hydrolase fold-3" evidence="3">
    <location>
        <begin position="10"/>
        <end position="61"/>
    </location>
</feature>
<keyword evidence="2" id="KW-0732">Signal</keyword>
<sequence>MTFAQAIWALSRMSLKTALVIIAPDHRLAPEHRLASAFDDACLTLKWLKGQAMHEFRYKAGSMELAPVRVRGYVLVAPFFCGSVRTKSEQEHPCEAFWNLEMYDRLGS</sequence>
<evidence type="ECO:0000313" key="5">
    <source>
        <dbReference type="Proteomes" id="UP000436088"/>
    </source>
</evidence>
<organism evidence="4 5">
    <name type="scientific">Hibiscus syriacus</name>
    <name type="common">Rose of Sharon</name>
    <dbReference type="NCBI Taxonomy" id="106335"/>
    <lineage>
        <taxon>Eukaryota</taxon>
        <taxon>Viridiplantae</taxon>
        <taxon>Streptophyta</taxon>
        <taxon>Embryophyta</taxon>
        <taxon>Tracheophyta</taxon>
        <taxon>Spermatophyta</taxon>
        <taxon>Magnoliopsida</taxon>
        <taxon>eudicotyledons</taxon>
        <taxon>Gunneridae</taxon>
        <taxon>Pentapetalae</taxon>
        <taxon>rosids</taxon>
        <taxon>malvids</taxon>
        <taxon>Malvales</taxon>
        <taxon>Malvaceae</taxon>
        <taxon>Malvoideae</taxon>
        <taxon>Hibiscus</taxon>
    </lineage>
</organism>